<dbReference type="Gene3D" id="3.30.450.40">
    <property type="match status" value="2"/>
</dbReference>
<evidence type="ECO:0000256" key="10">
    <source>
        <dbReference type="ARBA" id="ARBA00023170"/>
    </source>
</evidence>
<dbReference type="Pfam" id="PF00360">
    <property type="entry name" value="PHY"/>
    <property type="match status" value="1"/>
</dbReference>
<dbReference type="PROSITE" id="PS50109">
    <property type="entry name" value="HIS_KIN"/>
    <property type="match status" value="1"/>
</dbReference>
<evidence type="ECO:0000256" key="11">
    <source>
        <dbReference type="SAM" id="Coils"/>
    </source>
</evidence>
<evidence type="ECO:0000256" key="3">
    <source>
        <dbReference type="ARBA" id="ARBA00022606"/>
    </source>
</evidence>
<dbReference type="InterPro" id="IPR013656">
    <property type="entry name" value="PAS_4"/>
</dbReference>
<dbReference type="RefSeq" id="WP_320685208.1">
    <property type="nucleotide sequence ID" value="NZ_JAXBLV010000024.1"/>
</dbReference>
<dbReference type="InterPro" id="IPR036890">
    <property type="entry name" value="HATPase_C_sf"/>
</dbReference>
<feature type="domain" description="PAS" evidence="14">
    <location>
        <begin position="713"/>
        <end position="760"/>
    </location>
</feature>
<dbReference type="InterPro" id="IPR003018">
    <property type="entry name" value="GAF"/>
</dbReference>
<evidence type="ECO:0000313" key="17">
    <source>
        <dbReference type="Proteomes" id="UP001272242"/>
    </source>
</evidence>
<keyword evidence="3" id="KW-0716">Sensory transduction</keyword>
<dbReference type="SMART" id="SM00387">
    <property type="entry name" value="HATPase_c"/>
    <property type="match status" value="1"/>
</dbReference>
<evidence type="ECO:0000259" key="13">
    <source>
        <dbReference type="PROSITE" id="PS50109"/>
    </source>
</evidence>
<feature type="domain" description="Histidine kinase" evidence="13">
    <location>
        <begin position="850"/>
        <end position="1099"/>
    </location>
</feature>
<evidence type="ECO:0000256" key="8">
    <source>
        <dbReference type="ARBA" id="ARBA00022991"/>
    </source>
</evidence>
<dbReference type="SMART" id="SM00065">
    <property type="entry name" value="GAF"/>
    <property type="match status" value="2"/>
</dbReference>
<dbReference type="PANTHER" id="PTHR43065:SF46">
    <property type="entry name" value="C4-DICARBOXYLATE TRANSPORT SENSOR PROTEIN DCTB"/>
    <property type="match status" value="1"/>
</dbReference>
<evidence type="ECO:0000256" key="6">
    <source>
        <dbReference type="ARBA" id="ARBA00022777"/>
    </source>
</evidence>
<protein>
    <submittedName>
        <fullName evidence="16">GAF domain-containing protein</fullName>
    </submittedName>
</protein>
<dbReference type="InterPro" id="IPR003594">
    <property type="entry name" value="HATPase_dom"/>
</dbReference>
<dbReference type="Gene3D" id="3.30.450.270">
    <property type="match status" value="1"/>
</dbReference>
<evidence type="ECO:0000256" key="7">
    <source>
        <dbReference type="ARBA" id="ARBA00022840"/>
    </source>
</evidence>
<evidence type="ECO:0000256" key="4">
    <source>
        <dbReference type="ARBA" id="ARBA00022679"/>
    </source>
</evidence>
<evidence type="ECO:0000256" key="2">
    <source>
        <dbReference type="ARBA" id="ARBA00022543"/>
    </source>
</evidence>
<evidence type="ECO:0000259" key="14">
    <source>
        <dbReference type="PROSITE" id="PS50112"/>
    </source>
</evidence>
<dbReference type="SMART" id="SM00091">
    <property type="entry name" value="PAS"/>
    <property type="match status" value="2"/>
</dbReference>
<keyword evidence="9" id="KW-0902">Two-component regulatory system</keyword>
<dbReference type="Gene3D" id="3.30.450.20">
    <property type="entry name" value="PAS domain"/>
    <property type="match status" value="2"/>
</dbReference>
<dbReference type="Gene3D" id="1.10.287.130">
    <property type="match status" value="1"/>
</dbReference>
<dbReference type="PROSITE" id="PS50112">
    <property type="entry name" value="PAS"/>
    <property type="match status" value="1"/>
</dbReference>
<dbReference type="InterPro" id="IPR029016">
    <property type="entry name" value="GAF-like_dom_sf"/>
</dbReference>
<dbReference type="Pfam" id="PF02518">
    <property type="entry name" value="HATPase_c"/>
    <property type="match status" value="1"/>
</dbReference>
<evidence type="ECO:0000313" key="16">
    <source>
        <dbReference type="EMBL" id="MDY3558257.1"/>
    </source>
</evidence>
<dbReference type="Proteomes" id="UP001272242">
    <property type="component" value="Unassembled WGS sequence"/>
</dbReference>
<dbReference type="PROSITE" id="PS50113">
    <property type="entry name" value="PAC"/>
    <property type="match status" value="1"/>
</dbReference>
<evidence type="ECO:0000256" key="1">
    <source>
        <dbReference type="ARBA" id="ARBA00006402"/>
    </source>
</evidence>
<keyword evidence="5" id="KW-0547">Nucleotide-binding</keyword>
<evidence type="ECO:0000256" key="5">
    <source>
        <dbReference type="ARBA" id="ARBA00022741"/>
    </source>
</evidence>
<dbReference type="Gene3D" id="3.30.565.10">
    <property type="entry name" value="Histidine kinase-like ATPase, C-terminal domain"/>
    <property type="match status" value="1"/>
</dbReference>
<evidence type="ECO:0000259" key="15">
    <source>
        <dbReference type="PROSITE" id="PS50113"/>
    </source>
</evidence>
<feature type="domain" description="PAC" evidence="15">
    <location>
        <begin position="786"/>
        <end position="837"/>
    </location>
</feature>
<dbReference type="InterPro" id="IPR000700">
    <property type="entry name" value="PAS-assoc_C"/>
</dbReference>
<dbReference type="SUPFAM" id="SSF55874">
    <property type="entry name" value="ATPase domain of HSP90 chaperone/DNA topoisomerase II/histidine kinase"/>
    <property type="match status" value="1"/>
</dbReference>
<dbReference type="InterPro" id="IPR013515">
    <property type="entry name" value="Phytochrome_cen-reg"/>
</dbReference>
<dbReference type="Pfam" id="PF08446">
    <property type="entry name" value="PAS_2"/>
    <property type="match status" value="1"/>
</dbReference>
<gene>
    <name evidence="16" type="ORF">R5W23_004952</name>
</gene>
<dbReference type="InterPro" id="IPR001294">
    <property type="entry name" value="Phytochrome"/>
</dbReference>
<evidence type="ECO:0000256" key="9">
    <source>
        <dbReference type="ARBA" id="ARBA00023012"/>
    </source>
</evidence>
<name>A0ABU5EUX3_9BACT</name>
<organism evidence="16 17">
    <name type="scientific">Gemmata algarum</name>
    <dbReference type="NCBI Taxonomy" id="2975278"/>
    <lineage>
        <taxon>Bacteria</taxon>
        <taxon>Pseudomonadati</taxon>
        <taxon>Planctomycetota</taxon>
        <taxon>Planctomycetia</taxon>
        <taxon>Gemmatales</taxon>
        <taxon>Gemmataceae</taxon>
        <taxon>Gemmata</taxon>
    </lineage>
</organism>
<dbReference type="PRINTS" id="PR01033">
    <property type="entry name" value="PHYTOCHROME"/>
</dbReference>
<reference evidence="17" key="1">
    <citation type="journal article" date="2023" name="Mar. Drugs">
        <title>Gemmata algarum, a Novel Planctomycete Isolated from an Algal Mat, Displays Antimicrobial Activity.</title>
        <authorList>
            <person name="Kumar G."/>
            <person name="Kallscheuer N."/>
            <person name="Kashif M."/>
            <person name="Ahamad S."/>
            <person name="Jagadeeshwari U."/>
            <person name="Pannikurungottu S."/>
            <person name="Haufschild T."/>
            <person name="Kabuu M."/>
            <person name="Sasikala C."/>
            <person name="Jogler C."/>
            <person name="Ramana C."/>
        </authorList>
    </citation>
    <scope>NUCLEOTIDE SEQUENCE [LARGE SCALE GENOMIC DNA]</scope>
    <source>
        <strain evidence="17">JC673</strain>
    </source>
</reference>
<dbReference type="Pfam" id="PF13185">
    <property type="entry name" value="GAF_2"/>
    <property type="match status" value="1"/>
</dbReference>
<sequence length="1124" mass="121746">MSPYHSPESLPWAGQPYSIKRHGVTVQNCDSEPVQTPGCIQGHGALLALRPTDLTVLQASENTDRILGRSAGNLIGLPVSDLIGAPAEAAVRATLANESTERSPHFVFTHPAPAGALDATVHTAGGVAVIEFEATGRSAGAEPDYVAAIKKALTLFQSAPTLKAFGDLVAEEVRRLTKFDRVMVYRFHSDGNGEVLAESRRADLTAWLGLHFPASDFPRPAREVFRKLWVRPISDVSEPLAEMVPLTNPHGGGPLDMTACALRGVSLMHTEYLRNMGVTATLTMPIRSGPDVWGLIACHHYTGPHHVSARCRDACAFLAQVVSLQHTAVGEWEYLGYRLAIDRAHEHLIACAVAVESLSPLTEGSPNLLDGISSDGAAVFHQGRWWRVGDTPTERELDELDDWLSGREELESLTHPLFATDCLPHEYPPAAGFSRVASGVLVVPLSRAGLRNRMYWFRSERVRTVEWAGNPYEKPTVVGPHGPRLTPRASFELFKESVRGRSAPWLAAEMAAAAQFRLMVMELLASGAARLAEENAELNRSIRERERAENRLRTQYAVGCALDSSASLAEAAQKLLRPICEFNGWDLGVFWEPTRGGHELTCLGVWHRAGPDLAALAQEVRATLPARGRGLPGVVWATGRAYWSRPASEDTPHVRGKLAVPFRLGVEVLGLVELMRRAECEPDPEMVRLLDTVGGQVALFVQRKRAEEQLIASHRENNRLLDAISSILISVDLAGRVTRWNDTAAAVFGATAGQVVGRALEACPFRWARDGDRERFLQGCRGSTEHKLEDLLLAANGRERVLSLTAYPITERNEHCGCLVLGQDVTERKMLEEELRRAHKLESVGQLAAGIAHEINTPIQYIGDNTGFIGDALRDLSRVIVAYRSAGDDPGARALADAAAADADLDYLLTEAPRALGQTLEGIRHVARIVKAMKEFAHPGAVEKVPLDLNRALETVITVARNEWKYVAEVETRLAPDLPPVHGLPGELNQVFLNLLVNAAHAVKDAHGGSGRKGLVTVSTRAVGNVVEVRISDTGCGIPEGIRNRVFDPFFTTKPVGQGTGQGLSIAHAVVVKQHGGAVTFETEAGKGTTFIVQLPRDGTRLTSAELLGTRDGGRSPSASGGGT</sequence>
<comment type="caution">
    <text evidence="16">The sequence shown here is derived from an EMBL/GenBank/DDBJ whole genome shotgun (WGS) entry which is preliminary data.</text>
</comment>
<dbReference type="InterPro" id="IPR000014">
    <property type="entry name" value="PAS"/>
</dbReference>
<keyword evidence="6" id="KW-0418">Kinase</keyword>
<comment type="similarity">
    <text evidence="1">In the N-terminal section; belongs to the phytochrome family.</text>
</comment>
<dbReference type="CDD" id="cd00130">
    <property type="entry name" value="PAS"/>
    <property type="match status" value="1"/>
</dbReference>
<dbReference type="InterPro" id="IPR016132">
    <property type="entry name" value="Phyto_chromo_attachment"/>
</dbReference>
<accession>A0ABU5EUX3</accession>
<keyword evidence="2" id="KW-0600">Photoreceptor protein</keyword>
<dbReference type="InterPro" id="IPR043150">
    <property type="entry name" value="Phytochrome_PHY_sf"/>
</dbReference>
<dbReference type="InterPro" id="IPR013654">
    <property type="entry name" value="PAS_2"/>
</dbReference>
<dbReference type="SUPFAM" id="SSF55781">
    <property type="entry name" value="GAF domain-like"/>
    <property type="match status" value="3"/>
</dbReference>
<keyword evidence="10" id="KW-0675">Receptor</keyword>
<dbReference type="PANTHER" id="PTHR43065">
    <property type="entry name" value="SENSOR HISTIDINE KINASE"/>
    <property type="match status" value="1"/>
</dbReference>
<proteinExistence type="inferred from homology"/>
<feature type="coiled-coil region" evidence="11">
    <location>
        <begin position="528"/>
        <end position="555"/>
    </location>
</feature>
<keyword evidence="11" id="KW-0175">Coiled coil</keyword>
<dbReference type="EMBL" id="JAXBLV010000024">
    <property type="protein sequence ID" value="MDY3558257.1"/>
    <property type="molecule type" value="Genomic_DNA"/>
</dbReference>
<dbReference type="Pfam" id="PF08448">
    <property type="entry name" value="PAS_4"/>
    <property type="match status" value="1"/>
</dbReference>
<evidence type="ECO:0000259" key="12">
    <source>
        <dbReference type="PROSITE" id="PS50046"/>
    </source>
</evidence>
<keyword evidence="4" id="KW-0808">Transferase</keyword>
<dbReference type="PROSITE" id="PS50046">
    <property type="entry name" value="PHYTOCHROME_2"/>
    <property type="match status" value="1"/>
</dbReference>
<dbReference type="Pfam" id="PF01590">
    <property type="entry name" value="GAF"/>
    <property type="match status" value="1"/>
</dbReference>
<dbReference type="NCBIfam" id="TIGR00229">
    <property type="entry name" value="sensory_box"/>
    <property type="match status" value="1"/>
</dbReference>
<keyword evidence="17" id="KW-1185">Reference proteome</keyword>
<keyword evidence="8" id="KW-0157">Chromophore</keyword>
<dbReference type="InterPro" id="IPR035965">
    <property type="entry name" value="PAS-like_dom_sf"/>
</dbReference>
<keyword evidence="7" id="KW-0067">ATP-binding</keyword>
<dbReference type="SUPFAM" id="SSF55785">
    <property type="entry name" value="PYP-like sensor domain (PAS domain)"/>
    <property type="match status" value="2"/>
</dbReference>
<feature type="domain" description="Phytochrome chromophore attachment site" evidence="12">
    <location>
        <begin position="161"/>
        <end position="320"/>
    </location>
</feature>
<dbReference type="InterPro" id="IPR005467">
    <property type="entry name" value="His_kinase_dom"/>
</dbReference>